<name>A0A9P6CNW3_9AGAR</name>
<gene>
    <name evidence="1" type="ORF">BDZ94DRAFT_1246009</name>
</gene>
<accession>A0A9P6CNW3</accession>
<evidence type="ECO:0000313" key="1">
    <source>
        <dbReference type="EMBL" id="KAF9468685.1"/>
    </source>
</evidence>
<dbReference type="Proteomes" id="UP000807353">
    <property type="component" value="Unassembled WGS sequence"/>
</dbReference>
<comment type="caution">
    <text evidence="1">The sequence shown here is derived from an EMBL/GenBank/DDBJ whole genome shotgun (WGS) entry which is preliminary data.</text>
</comment>
<protein>
    <submittedName>
        <fullName evidence="1">Uncharacterized protein</fullName>
    </submittedName>
</protein>
<dbReference type="AlphaFoldDB" id="A0A9P6CNW3"/>
<dbReference type="EMBL" id="MU150232">
    <property type="protein sequence ID" value="KAF9468685.1"/>
    <property type="molecule type" value="Genomic_DNA"/>
</dbReference>
<evidence type="ECO:0000313" key="2">
    <source>
        <dbReference type="Proteomes" id="UP000807353"/>
    </source>
</evidence>
<proteinExistence type="predicted"/>
<sequence length="91" mass="10705">MVLVPFTCSLTTCLSFFQYHFICPYQKHLSYLLLLSCAPYRAHFPWFLISISMTLTNTFKLNNCGFHPAHCQFRRHASKQLSILSPYQHFV</sequence>
<keyword evidence="2" id="KW-1185">Reference proteome</keyword>
<reference evidence="1" key="1">
    <citation type="submission" date="2020-11" db="EMBL/GenBank/DDBJ databases">
        <authorList>
            <consortium name="DOE Joint Genome Institute"/>
            <person name="Ahrendt S."/>
            <person name="Riley R."/>
            <person name="Andreopoulos W."/>
            <person name="Labutti K."/>
            <person name="Pangilinan J."/>
            <person name="Ruiz-Duenas F.J."/>
            <person name="Barrasa J.M."/>
            <person name="Sanchez-Garcia M."/>
            <person name="Camarero S."/>
            <person name="Miyauchi S."/>
            <person name="Serrano A."/>
            <person name="Linde D."/>
            <person name="Babiker R."/>
            <person name="Drula E."/>
            <person name="Ayuso-Fernandez I."/>
            <person name="Pacheco R."/>
            <person name="Padilla G."/>
            <person name="Ferreira P."/>
            <person name="Barriuso J."/>
            <person name="Kellner H."/>
            <person name="Castanera R."/>
            <person name="Alfaro M."/>
            <person name="Ramirez L."/>
            <person name="Pisabarro A.G."/>
            <person name="Kuo A."/>
            <person name="Tritt A."/>
            <person name="Lipzen A."/>
            <person name="He G."/>
            <person name="Yan M."/>
            <person name="Ng V."/>
            <person name="Cullen D."/>
            <person name="Martin F."/>
            <person name="Rosso M.-N."/>
            <person name="Henrissat B."/>
            <person name="Hibbett D."/>
            <person name="Martinez A.T."/>
            <person name="Grigoriev I.V."/>
        </authorList>
    </citation>
    <scope>NUCLEOTIDE SEQUENCE</scope>
    <source>
        <strain evidence="1">CBS 247.69</strain>
    </source>
</reference>
<organism evidence="1 2">
    <name type="scientific">Collybia nuda</name>
    <dbReference type="NCBI Taxonomy" id="64659"/>
    <lineage>
        <taxon>Eukaryota</taxon>
        <taxon>Fungi</taxon>
        <taxon>Dikarya</taxon>
        <taxon>Basidiomycota</taxon>
        <taxon>Agaricomycotina</taxon>
        <taxon>Agaricomycetes</taxon>
        <taxon>Agaricomycetidae</taxon>
        <taxon>Agaricales</taxon>
        <taxon>Tricholomatineae</taxon>
        <taxon>Clitocybaceae</taxon>
        <taxon>Collybia</taxon>
    </lineage>
</organism>